<evidence type="ECO:0000256" key="1">
    <source>
        <dbReference type="ARBA" id="ARBA00005187"/>
    </source>
</evidence>
<dbReference type="InterPro" id="IPR001962">
    <property type="entry name" value="Asn_synthase"/>
</dbReference>
<comment type="catalytic activity">
    <reaction evidence="8">
        <text>L-aspartate + L-glutamine + ATP + H2O = L-asparagine + L-glutamate + AMP + diphosphate + H(+)</text>
        <dbReference type="Rhea" id="RHEA:12228"/>
        <dbReference type="ChEBI" id="CHEBI:15377"/>
        <dbReference type="ChEBI" id="CHEBI:15378"/>
        <dbReference type="ChEBI" id="CHEBI:29985"/>
        <dbReference type="ChEBI" id="CHEBI:29991"/>
        <dbReference type="ChEBI" id="CHEBI:30616"/>
        <dbReference type="ChEBI" id="CHEBI:33019"/>
        <dbReference type="ChEBI" id="CHEBI:58048"/>
        <dbReference type="ChEBI" id="CHEBI:58359"/>
        <dbReference type="ChEBI" id="CHEBI:456215"/>
        <dbReference type="EC" id="6.3.5.4"/>
    </reaction>
</comment>
<proteinExistence type="inferred from homology"/>
<dbReference type="SUPFAM" id="SSF56235">
    <property type="entry name" value="N-terminal nucleophile aminohydrolases (Ntn hydrolases)"/>
    <property type="match status" value="1"/>
</dbReference>
<dbReference type="InterPro" id="IPR029055">
    <property type="entry name" value="Ntn_hydrolases_N"/>
</dbReference>
<dbReference type="Pfam" id="PF13537">
    <property type="entry name" value="GATase_7"/>
    <property type="match status" value="1"/>
</dbReference>
<feature type="binding site" evidence="10">
    <location>
        <begin position="352"/>
        <end position="353"/>
    </location>
    <ligand>
        <name>ATP</name>
        <dbReference type="ChEBI" id="CHEBI:30616"/>
    </ligand>
</feature>
<keyword evidence="4 10" id="KW-0547">Nucleotide-binding</keyword>
<dbReference type="Pfam" id="PF00733">
    <property type="entry name" value="Asn_synthase"/>
    <property type="match status" value="1"/>
</dbReference>
<feature type="binding site" evidence="10">
    <location>
        <position position="279"/>
    </location>
    <ligand>
        <name>ATP</name>
        <dbReference type="ChEBI" id="CHEBI:30616"/>
    </ligand>
</feature>
<dbReference type="PROSITE" id="PS51278">
    <property type="entry name" value="GATASE_TYPE_2"/>
    <property type="match status" value="1"/>
</dbReference>
<comment type="pathway">
    <text evidence="1">Amino-acid biosynthesis; L-asparagine biosynthesis; L-asparagine from L-aspartate (L-Gln route): step 1/1.</text>
</comment>
<dbReference type="Proteomes" id="UP000095256">
    <property type="component" value="Unassembled WGS sequence"/>
</dbReference>
<feature type="active site" description="For GATase activity" evidence="9">
    <location>
        <position position="2"/>
    </location>
</feature>
<keyword evidence="5 10" id="KW-0067">ATP-binding</keyword>
<gene>
    <name evidence="13" type="ORF">BCR26_16435</name>
</gene>
<dbReference type="InterPro" id="IPR017932">
    <property type="entry name" value="GATase_2_dom"/>
</dbReference>
<keyword evidence="9" id="KW-0028">Amino-acid biosynthesis</keyword>
<dbReference type="SUPFAM" id="SSF52402">
    <property type="entry name" value="Adenine nucleotide alpha hydrolases-like"/>
    <property type="match status" value="1"/>
</dbReference>
<feature type="site" description="Important for beta-aspartyl-AMP intermediate formation" evidence="11">
    <location>
        <position position="354"/>
    </location>
</feature>
<dbReference type="NCBIfam" id="TIGR01536">
    <property type="entry name" value="asn_synth_AEB"/>
    <property type="match status" value="1"/>
</dbReference>
<evidence type="ECO:0000256" key="3">
    <source>
        <dbReference type="ARBA" id="ARBA00012737"/>
    </source>
</evidence>
<evidence type="ECO:0000256" key="4">
    <source>
        <dbReference type="ARBA" id="ARBA00022741"/>
    </source>
</evidence>
<dbReference type="EC" id="6.3.5.4" evidence="3"/>
<dbReference type="InterPro" id="IPR051786">
    <property type="entry name" value="ASN_synthetase/amidase"/>
</dbReference>
<evidence type="ECO:0000256" key="7">
    <source>
        <dbReference type="ARBA" id="ARBA00022962"/>
    </source>
</evidence>
<dbReference type="GO" id="GO:0005829">
    <property type="term" value="C:cytosol"/>
    <property type="evidence" value="ECO:0007669"/>
    <property type="project" value="TreeGrafter"/>
</dbReference>
<dbReference type="RefSeq" id="WP_069699459.1">
    <property type="nucleotide sequence ID" value="NZ_JAGGMA010000051.1"/>
</dbReference>
<dbReference type="GO" id="GO:0004066">
    <property type="term" value="F:asparagine synthase (glutamine-hydrolyzing) activity"/>
    <property type="evidence" value="ECO:0007669"/>
    <property type="project" value="UniProtKB-EC"/>
</dbReference>
<feature type="domain" description="Glutamine amidotransferase type-2" evidence="12">
    <location>
        <begin position="2"/>
        <end position="210"/>
    </location>
</feature>
<keyword evidence="14" id="KW-1185">Reference proteome</keyword>
<evidence type="ECO:0000313" key="14">
    <source>
        <dbReference type="Proteomes" id="UP000095256"/>
    </source>
</evidence>
<dbReference type="CDD" id="cd01991">
    <property type="entry name" value="Asn_synthase_B_C"/>
    <property type="match status" value="1"/>
</dbReference>
<evidence type="ECO:0000256" key="11">
    <source>
        <dbReference type="PIRSR" id="PIRSR001589-3"/>
    </source>
</evidence>
<reference evidence="13 14" key="1">
    <citation type="submission" date="2016-09" db="EMBL/GenBank/DDBJ databases">
        <authorList>
            <person name="Capua I."/>
            <person name="De Benedictis P."/>
            <person name="Joannis T."/>
            <person name="Lombin L.H."/>
            <person name="Cattoli G."/>
        </authorList>
    </citation>
    <scope>NUCLEOTIDE SEQUENCE [LARGE SCALE GENOMIC DNA]</scope>
    <source>
        <strain evidence="13 14">LMG 25899</strain>
    </source>
</reference>
<evidence type="ECO:0000256" key="9">
    <source>
        <dbReference type="PIRSR" id="PIRSR001589-1"/>
    </source>
</evidence>
<dbReference type="Gene3D" id="3.40.50.620">
    <property type="entry name" value="HUPs"/>
    <property type="match status" value="1"/>
</dbReference>
<dbReference type="InterPro" id="IPR006426">
    <property type="entry name" value="Asn_synth_AEB"/>
</dbReference>
<dbReference type="PANTHER" id="PTHR43284:SF1">
    <property type="entry name" value="ASPARAGINE SYNTHETASE"/>
    <property type="match status" value="1"/>
</dbReference>
<dbReference type="CDD" id="cd00712">
    <property type="entry name" value="AsnB"/>
    <property type="match status" value="1"/>
</dbReference>
<dbReference type="OrthoDB" id="9763290at2"/>
<dbReference type="PIRSF" id="PIRSF001589">
    <property type="entry name" value="Asn_synthetase_glu-h"/>
    <property type="match status" value="1"/>
</dbReference>
<dbReference type="EMBL" id="MIEK01000044">
    <property type="protein sequence ID" value="OEH81558.1"/>
    <property type="molecule type" value="Genomic_DNA"/>
</dbReference>
<dbReference type="PANTHER" id="PTHR43284">
    <property type="entry name" value="ASPARAGINE SYNTHETASE (GLUTAMINE-HYDROLYZING)"/>
    <property type="match status" value="1"/>
</dbReference>
<sequence length="635" mass="73402">MCGIVGFVSQKTGKKEIVTDMMDMIRHRGPNSSGDYTDEDVALGFRRLSIIDLEGGSQPIFNEDGTKVIIFNGEIYNFQPIREELIAKGHVFTTHADTEVLLHGYEEYGTAILDKVRGMFAFAIWDTEKKELFGARDFFGIKPYYYAEMNGTFMFGSEIKSFLKHPDFKKELNEKAIKPYMTFQYSALDETFFKNVYRIPEGHYFTYKDGKLDIQQYWDPKFKEKDISLEKTVDKIDDVVIDAIKTHQISDVKVGSFLSSGVDSSYVTAVLRPDHSFSIGFGDRSYNESHEAKALSEKLGLNNTSKVVTGEEAFEYFPLIQYHLDEPDSNPSCVPLYFLSKLASKDVTVVLSGEGADELFAGYQAYGFNSSSKAVRVFAEGLKKLPKGMRFSLSRGIKKMPNFKGKMHLYSSLAPAEDFFIGQAEVFGEQEADEYLTEPYRKSETVKEIVDKQYRKVQDATEIKKMQYLDIHQWMPKDILLKADKLSMANSIELRVPFLDKEVMSVAEEVPSKYLLNDKNTKYAFRQAAHRHLPAEWANREKLGFPVPIKDWLRDEIYYKQVREMFSQDFVSQFFNQEKIIQLLDDNFNEKNNERRKIWTIYTFLVWYDVFFIREDLPQPEIRTNFASMEEIPVG</sequence>
<evidence type="ECO:0000256" key="10">
    <source>
        <dbReference type="PIRSR" id="PIRSR001589-2"/>
    </source>
</evidence>
<comment type="caution">
    <text evidence="13">The sequence shown here is derived from an EMBL/GenBank/DDBJ whole genome shotgun (WGS) entry which is preliminary data.</text>
</comment>
<name>A0A1E5KUU8_9ENTE</name>
<dbReference type="InterPro" id="IPR033738">
    <property type="entry name" value="AsnB_N"/>
</dbReference>
<keyword evidence="6 9" id="KW-0061">Asparagine biosynthesis</keyword>
<evidence type="ECO:0000256" key="2">
    <source>
        <dbReference type="ARBA" id="ARBA00005752"/>
    </source>
</evidence>
<dbReference type="AlphaFoldDB" id="A0A1E5KUU8"/>
<protein>
    <recommendedName>
        <fullName evidence="3">asparagine synthase (glutamine-hydrolyzing)</fullName>
        <ecNumber evidence="3">6.3.5.4</ecNumber>
    </recommendedName>
</protein>
<comment type="similarity">
    <text evidence="2">Belongs to the asparagine synthetase family.</text>
</comment>
<dbReference type="STRING" id="762845.BCR26_16435"/>
<organism evidence="13 14">
    <name type="scientific">Enterococcus rivorum</name>
    <dbReference type="NCBI Taxonomy" id="762845"/>
    <lineage>
        <taxon>Bacteria</taxon>
        <taxon>Bacillati</taxon>
        <taxon>Bacillota</taxon>
        <taxon>Bacilli</taxon>
        <taxon>Lactobacillales</taxon>
        <taxon>Enterococcaceae</taxon>
        <taxon>Enterococcus</taxon>
    </lineage>
</organism>
<dbReference type="GO" id="GO:0005524">
    <property type="term" value="F:ATP binding"/>
    <property type="evidence" value="ECO:0007669"/>
    <property type="project" value="UniProtKB-KW"/>
</dbReference>
<dbReference type="InterPro" id="IPR014729">
    <property type="entry name" value="Rossmann-like_a/b/a_fold"/>
</dbReference>
<evidence type="ECO:0000313" key="13">
    <source>
        <dbReference type="EMBL" id="OEH81558.1"/>
    </source>
</evidence>
<evidence type="ECO:0000256" key="6">
    <source>
        <dbReference type="ARBA" id="ARBA00022888"/>
    </source>
</evidence>
<dbReference type="GO" id="GO:0006529">
    <property type="term" value="P:asparagine biosynthetic process"/>
    <property type="evidence" value="ECO:0007669"/>
    <property type="project" value="UniProtKB-KW"/>
</dbReference>
<accession>A0A1E5KUU8</accession>
<keyword evidence="7 9" id="KW-0315">Glutamine amidotransferase</keyword>
<evidence type="ECO:0000259" key="12">
    <source>
        <dbReference type="PROSITE" id="PS51278"/>
    </source>
</evidence>
<feature type="binding site" evidence="10">
    <location>
        <position position="97"/>
    </location>
    <ligand>
        <name>L-glutamine</name>
        <dbReference type="ChEBI" id="CHEBI:58359"/>
    </ligand>
</feature>
<dbReference type="Gene3D" id="3.60.20.10">
    <property type="entry name" value="Glutamine Phosphoribosylpyrophosphate, subunit 1, domain 1"/>
    <property type="match status" value="1"/>
</dbReference>
<evidence type="ECO:0000256" key="8">
    <source>
        <dbReference type="ARBA" id="ARBA00048741"/>
    </source>
</evidence>
<evidence type="ECO:0000256" key="5">
    <source>
        <dbReference type="ARBA" id="ARBA00022840"/>
    </source>
</evidence>